<name>A0AAV1K610_9NEOP</name>
<feature type="domain" description="Reverse transcriptase/retrotransposon-derived protein RNase H-like" evidence="2">
    <location>
        <begin position="53"/>
        <end position="133"/>
    </location>
</feature>
<evidence type="ECO:0000313" key="3">
    <source>
        <dbReference type="EMBL" id="CAK1578540.1"/>
    </source>
</evidence>
<keyword evidence="1" id="KW-0511">Multifunctional enzyme</keyword>
<dbReference type="InterPro" id="IPR043502">
    <property type="entry name" value="DNA/RNA_pol_sf"/>
</dbReference>
<dbReference type="EMBL" id="CAVLGL010000001">
    <property type="protein sequence ID" value="CAK1578540.1"/>
    <property type="molecule type" value="Genomic_DNA"/>
</dbReference>
<proteinExistence type="predicted"/>
<dbReference type="InterPro" id="IPR050951">
    <property type="entry name" value="Retrovirus_Pol_polyprotein"/>
</dbReference>
<keyword evidence="4" id="KW-1185">Reference proteome</keyword>
<dbReference type="GO" id="GO:0071897">
    <property type="term" value="P:DNA biosynthetic process"/>
    <property type="evidence" value="ECO:0007669"/>
    <property type="project" value="UniProtKB-ARBA"/>
</dbReference>
<evidence type="ECO:0000259" key="2">
    <source>
        <dbReference type="Pfam" id="PF17919"/>
    </source>
</evidence>
<accession>A0AAV1K610</accession>
<dbReference type="PANTHER" id="PTHR37984">
    <property type="entry name" value="PROTEIN CBG26694"/>
    <property type="match status" value="1"/>
</dbReference>
<evidence type="ECO:0000256" key="1">
    <source>
        <dbReference type="ARBA" id="ARBA00023268"/>
    </source>
</evidence>
<dbReference type="Proteomes" id="UP001314205">
    <property type="component" value="Unassembled WGS sequence"/>
</dbReference>
<dbReference type="InterPro" id="IPR041577">
    <property type="entry name" value="RT_RNaseH_2"/>
</dbReference>
<protein>
    <recommendedName>
        <fullName evidence="2">Reverse transcriptase/retrotransposon-derived protein RNase H-like domain-containing protein</fullName>
    </recommendedName>
</protein>
<evidence type="ECO:0000313" key="4">
    <source>
        <dbReference type="Proteomes" id="UP001314205"/>
    </source>
</evidence>
<sequence length="145" mass="16169">MDKSEFLKLKTAYLGHKISKDGIKPNPSKISAIEKYPLPKTAKVNKQFLGLIEKCNTLLTNDPILQYPDYNKEVVLPTDVSNVAIGVILSQGPIGSDKPVCYASRTLNESVVNYSTIEKERLAIVWAPEYFRALDPIYLAVLLKS</sequence>
<organism evidence="3 4">
    <name type="scientific">Parnassius mnemosyne</name>
    <name type="common">clouded apollo</name>
    <dbReference type="NCBI Taxonomy" id="213953"/>
    <lineage>
        <taxon>Eukaryota</taxon>
        <taxon>Metazoa</taxon>
        <taxon>Ecdysozoa</taxon>
        <taxon>Arthropoda</taxon>
        <taxon>Hexapoda</taxon>
        <taxon>Insecta</taxon>
        <taxon>Pterygota</taxon>
        <taxon>Neoptera</taxon>
        <taxon>Endopterygota</taxon>
        <taxon>Lepidoptera</taxon>
        <taxon>Glossata</taxon>
        <taxon>Ditrysia</taxon>
        <taxon>Papilionoidea</taxon>
        <taxon>Papilionidae</taxon>
        <taxon>Parnassiinae</taxon>
        <taxon>Parnassini</taxon>
        <taxon>Parnassius</taxon>
        <taxon>Driopa</taxon>
    </lineage>
</organism>
<gene>
    <name evidence="3" type="ORF">PARMNEM_LOCUS605</name>
</gene>
<dbReference type="PANTHER" id="PTHR37984:SF5">
    <property type="entry name" value="PROTEIN NYNRIN-LIKE"/>
    <property type="match status" value="1"/>
</dbReference>
<comment type="caution">
    <text evidence="3">The sequence shown here is derived from an EMBL/GenBank/DDBJ whole genome shotgun (WGS) entry which is preliminary data.</text>
</comment>
<dbReference type="Pfam" id="PF17919">
    <property type="entry name" value="RT_RNaseH_2"/>
    <property type="match status" value="1"/>
</dbReference>
<dbReference type="GO" id="GO:0003824">
    <property type="term" value="F:catalytic activity"/>
    <property type="evidence" value="ECO:0007669"/>
    <property type="project" value="UniProtKB-KW"/>
</dbReference>
<dbReference type="SUPFAM" id="SSF56672">
    <property type="entry name" value="DNA/RNA polymerases"/>
    <property type="match status" value="1"/>
</dbReference>
<reference evidence="3 4" key="1">
    <citation type="submission" date="2023-11" db="EMBL/GenBank/DDBJ databases">
        <authorList>
            <person name="Hedman E."/>
            <person name="Englund M."/>
            <person name="Stromberg M."/>
            <person name="Nyberg Akerstrom W."/>
            <person name="Nylinder S."/>
            <person name="Jareborg N."/>
            <person name="Kallberg Y."/>
            <person name="Kronander E."/>
        </authorList>
    </citation>
    <scope>NUCLEOTIDE SEQUENCE [LARGE SCALE GENOMIC DNA]</scope>
</reference>
<dbReference type="AlphaFoldDB" id="A0AAV1K610"/>